<comment type="caution">
    <text evidence="2">The sequence shown here is derived from an EMBL/GenBank/DDBJ whole genome shotgun (WGS) entry which is preliminary data.</text>
</comment>
<protein>
    <submittedName>
        <fullName evidence="2">(apollo) hypothetical protein</fullName>
    </submittedName>
</protein>
<dbReference type="PANTHER" id="PTHR46599:SF3">
    <property type="entry name" value="PIGGYBAC TRANSPOSABLE ELEMENT-DERIVED PROTEIN 4"/>
    <property type="match status" value="1"/>
</dbReference>
<name>A0A8S3WL25_PARAO</name>
<dbReference type="EMBL" id="CAJQZP010000527">
    <property type="protein sequence ID" value="CAG4966138.1"/>
    <property type="molecule type" value="Genomic_DNA"/>
</dbReference>
<sequence length="614" mass="71457">MNLECDANLIMSILADIPSEGSGISEDEDEESPIQMPIVVADDDEDPEFNMPLSDIQRSANPSDIVDVPAQEAVSNEVSSGVQSLLMKTSVPGKVSSSRRTRDLVVEPADTSSIRNLDNIAEPKWRHRVRAASPPEQFNTDTSLPTHISQLQDPTPATLFKLFWPDSLLEHLVYQTNLYAQQEGKTFAPVTREEMSTFLGINLNMGIKKLPAYRDYWSSCPDLHDPFISKFMPVNRFGWLLSHLHVNDNQFIPARNSPSYDKLYRVRPLLDTLKNTFEKNYRPTENMAIDESMIKFKGRSYLKQYMPKKPVKRGYKVWMLCASSGYCLKFDVYTGMAEKVEKNLGARVVLDFTQDLQSKNYKFYFDNYFNSYVLQHELKLRKIMACFTVNNTKKFLPELKEENILYLKWKDNRTVYFLSIMHDPNDVDIAQRRKKDGSFIDIPCPKLLKDYNSNMNFVDKFDQLKGNYGLDRRSTKWWHRIFFSFLDYCVVNVYIVHKDLVAYRNFAENTTSKIMTHKDFRREIYLELMKEPETRKRISEDRLPITIKQHKPYVPHLVRLEGKKHQARSTTSRRCALCSTKAKPVRTAWECDTCMVPLCIKSTKNCFAKFHKNK</sequence>
<evidence type="ECO:0000259" key="1">
    <source>
        <dbReference type="Pfam" id="PF13843"/>
    </source>
</evidence>
<dbReference type="InterPro" id="IPR029526">
    <property type="entry name" value="PGBD"/>
</dbReference>
<dbReference type="OrthoDB" id="118105at2759"/>
<gene>
    <name evidence="2" type="ORF">PAPOLLO_LOCUS7550</name>
</gene>
<dbReference type="AlphaFoldDB" id="A0A8S3WL25"/>
<dbReference type="Pfam" id="PF13843">
    <property type="entry name" value="DDE_Tnp_1_7"/>
    <property type="match status" value="1"/>
</dbReference>
<organism evidence="2 3">
    <name type="scientific">Parnassius apollo</name>
    <name type="common">Apollo butterfly</name>
    <name type="synonym">Papilio apollo</name>
    <dbReference type="NCBI Taxonomy" id="110799"/>
    <lineage>
        <taxon>Eukaryota</taxon>
        <taxon>Metazoa</taxon>
        <taxon>Ecdysozoa</taxon>
        <taxon>Arthropoda</taxon>
        <taxon>Hexapoda</taxon>
        <taxon>Insecta</taxon>
        <taxon>Pterygota</taxon>
        <taxon>Neoptera</taxon>
        <taxon>Endopterygota</taxon>
        <taxon>Lepidoptera</taxon>
        <taxon>Glossata</taxon>
        <taxon>Ditrysia</taxon>
        <taxon>Papilionoidea</taxon>
        <taxon>Papilionidae</taxon>
        <taxon>Parnassiinae</taxon>
        <taxon>Parnassini</taxon>
        <taxon>Parnassius</taxon>
        <taxon>Parnassius</taxon>
    </lineage>
</organism>
<dbReference type="PANTHER" id="PTHR46599">
    <property type="entry name" value="PIGGYBAC TRANSPOSABLE ELEMENT-DERIVED PROTEIN 4"/>
    <property type="match status" value="1"/>
</dbReference>
<proteinExistence type="predicted"/>
<evidence type="ECO:0000313" key="2">
    <source>
        <dbReference type="EMBL" id="CAG4966138.1"/>
    </source>
</evidence>
<accession>A0A8S3WL25</accession>
<keyword evidence="3" id="KW-1185">Reference proteome</keyword>
<feature type="domain" description="PiggyBac transposable element-derived protein" evidence="1">
    <location>
        <begin position="155"/>
        <end position="493"/>
    </location>
</feature>
<evidence type="ECO:0000313" key="3">
    <source>
        <dbReference type="Proteomes" id="UP000691718"/>
    </source>
</evidence>
<reference evidence="2" key="1">
    <citation type="submission" date="2021-04" db="EMBL/GenBank/DDBJ databases">
        <authorList>
            <person name="Tunstrom K."/>
        </authorList>
    </citation>
    <scope>NUCLEOTIDE SEQUENCE</scope>
</reference>
<dbReference type="Proteomes" id="UP000691718">
    <property type="component" value="Unassembled WGS sequence"/>
</dbReference>